<protein>
    <recommendedName>
        <fullName evidence="12">Sensor-like histidine kinase SenX3</fullName>
        <ecNumber evidence="3">2.7.13.3</ecNumber>
    </recommendedName>
</protein>
<dbReference type="CDD" id="cd00075">
    <property type="entry name" value="HATPase"/>
    <property type="match status" value="1"/>
</dbReference>
<evidence type="ECO:0000256" key="3">
    <source>
        <dbReference type="ARBA" id="ARBA00012438"/>
    </source>
</evidence>
<dbReference type="HOGENOM" id="CLU_000445_89_2_11"/>
<dbReference type="PANTHER" id="PTHR45453:SF1">
    <property type="entry name" value="PHOSPHATE REGULON SENSOR PROTEIN PHOR"/>
    <property type="match status" value="1"/>
</dbReference>
<dbReference type="GO" id="GO:0005524">
    <property type="term" value="F:ATP binding"/>
    <property type="evidence" value="ECO:0007669"/>
    <property type="project" value="UniProtKB-KW"/>
</dbReference>
<organism evidence="15 16">
    <name type="scientific">Rhodoluna lacicola</name>
    <dbReference type="NCBI Taxonomy" id="529884"/>
    <lineage>
        <taxon>Bacteria</taxon>
        <taxon>Bacillati</taxon>
        <taxon>Actinomycetota</taxon>
        <taxon>Actinomycetes</taxon>
        <taxon>Micrococcales</taxon>
        <taxon>Microbacteriaceae</taxon>
        <taxon>Luna cluster</taxon>
        <taxon>Luna-1 subcluster</taxon>
        <taxon>Rhodoluna</taxon>
    </lineage>
</organism>
<dbReference type="GO" id="GO:0005886">
    <property type="term" value="C:plasma membrane"/>
    <property type="evidence" value="ECO:0007669"/>
    <property type="project" value="UniProtKB-SubCell"/>
</dbReference>
<keyword evidence="10" id="KW-0902">Two-component regulatory system</keyword>
<dbReference type="AlphaFoldDB" id="A0A060JEM5"/>
<evidence type="ECO:0000256" key="2">
    <source>
        <dbReference type="ARBA" id="ARBA00004236"/>
    </source>
</evidence>
<dbReference type="PROSITE" id="PS50109">
    <property type="entry name" value="HIS_KIN"/>
    <property type="match status" value="1"/>
</dbReference>
<keyword evidence="13" id="KW-1133">Transmembrane helix</keyword>
<dbReference type="EC" id="2.7.13.3" evidence="3"/>
<evidence type="ECO:0000256" key="11">
    <source>
        <dbReference type="ARBA" id="ARBA00023136"/>
    </source>
</evidence>
<keyword evidence="6 15" id="KW-0808">Transferase</keyword>
<dbReference type="SMART" id="SM00388">
    <property type="entry name" value="HisKA"/>
    <property type="match status" value="1"/>
</dbReference>
<gene>
    <name evidence="15" type="ORF">Rhola_00003690</name>
</gene>
<dbReference type="PANTHER" id="PTHR45453">
    <property type="entry name" value="PHOSPHATE REGULON SENSOR PROTEIN PHOR"/>
    <property type="match status" value="1"/>
</dbReference>
<keyword evidence="7" id="KW-0547">Nucleotide-binding</keyword>
<dbReference type="InterPro" id="IPR050351">
    <property type="entry name" value="BphY/WalK/GraS-like"/>
</dbReference>
<dbReference type="InterPro" id="IPR004358">
    <property type="entry name" value="Sig_transdc_His_kin-like_C"/>
</dbReference>
<dbReference type="InterPro" id="IPR003661">
    <property type="entry name" value="HisK_dim/P_dom"/>
</dbReference>
<dbReference type="InterPro" id="IPR036097">
    <property type="entry name" value="HisK_dim/P_sf"/>
</dbReference>
<evidence type="ECO:0000256" key="5">
    <source>
        <dbReference type="ARBA" id="ARBA00022553"/>
    </source>
</evidence>
<evidence type="ECO:0000313" key="16">
    <source>
        <dbReference type="Proteomes" id="UP000067708"/>
    </source>
</evidence>
<evidence type="ECO:0000256" key="9">
    <source>
        <dbReference type="ARBA" id="ARBA00022840"/>
    </source>
</evidence>
<dbReference type="Proteomes" id="UP000067708">
    <property type="component" value="Chromosome"/>
</dbReference>
<dbReference type="OrthoDB" id="9813151at2"/>
<proteinExistence type="predicted"/>
<keyword evidence="4" id="KW-1003">Cell membrane</keyword>
<keyword evidence="11 13" id="KW-0472">Membrane</keyword>
<keyword evidence="5" id="KW-0597">Phosphoprotein</keyword>
<evidence type="ECO:0000256" key="8">
    <source>
        <dbReference type="ARBA" id="ARBA00022777"/>
    </source>
</evidence>
<dbReference type="STRING" id="529884.Rhola_00003690"/>
<keyword evidence="9" id="KW-0067">ATP-binding</keyword>
<dbReference type="KEGG" id="rla:Rhola_00003690"/>
<dbReference type="SUPFAM" id="SSF47384">
    <property type="entry name" value="Homodimeric domain of signal transducing histidine kinase"/>
    <property type="match status" value="1"/>
</dbReference>
<dbReference type="GO" id="GO:0016036">
    <property type="term" value="P:cellular response to phosphate starvation"/>
    <property type="evidence" value="ECO:0007669"/>
    <property type="project" value="TreeGrafter"/>
</dbReference>
<keyword evidence="16" id="KW-1185">Reference proteome</keyword>
<dbReference type="Pfam" id="PF02518">
    <property type="entry name" value="HATPase_c"/>
    <property type="match status" value="1"/>
</dbReference>
<dbReference type="CDD" id="cd00082">
    <property type="entry name" value="HisKA"/>
    <property type="match status" value="1"/>
</dbReference>
<dbReference type="GO" id="GO:0000155">
    <property type="term" value="F:phosphorelay sensor kinase activity"/>
    <property type="evidence" value="ECO:0007669"/>
    <property type="project" value="InterPro"/>
</dbReference>
<evidence type="ECO:0000256" key="13">
    <source>
        <dbReference type="SAM" id="Phobius"/>
    </source>
</evidence>
<feature type="domain" description="Histidine kinase" evidence="14">
    <location>
        <begin position="158"/>
        <end position="374"/>
    </location>
</feature>
<comment type="catalytic activity">
    <reaction evidence="1">
        <text>ATP + protein L-histidine = ADP + protein N-phospho-L-histidine.</text>
        <dbReference type="EC" id="2.7.13.3"/>
    </reaction>
</comment>
<dbReference type="FunFam" id="3.30.565.10:FF:000006">
    <property type="entry name" value="Sensor histidine kinase WalK"/>
    <property type="match status" value="1"/>
</dbReference>
<dbReference type="RefSeq" id="WP_096334817.1">
    <property type="nucleotide sequence ID" value="NZ_CP007490.1"/>
</dbReference>
<name>A0A060JEM5_9MICO</name>
<keyword evidence="13" id="KW-0812">Transmembrane</keyword>
<dbReference type="GO" id="GO:0004721">
    <property type="term" value="F:phosphoprotein phosphatase activity"/>
    <property type="evidence" value="ECO:0007669"/>
    <property type="project" value="TreeGrafter"/>
</dbReference>
<dbReference type="PRINTS" id="PR00344">
    <property type="entry name" value="BCTRLSENSOR"/>
</dbReference>
<evidence type="ECO:0000256" key="12">
    <source>
        <dbReference type="ARBA" id="ARBA00039401"/>
    </source>
</evidence>
<dbReference type="eggNOG" id="COG5002">
    <property type="taxonomic scope" value="Bacteria"/>
</dbReference>
<feature type="transmembrane region" description="Helical" evidence="13">
    <location>
        <begin position="7"/>
        <end position="27"/>
    </location>
</feature>
<evidence type="ECO:0000256" key="6">
    <source>
        <dbReference type="ARBA" id="ARBA00022679"/>
    </source>
</evidence>
<keyword evidence="8 15" id="KW-0418">Kinase</keyword>
<evidence type="ECO:0000256" key="1">
    <source>
        <dbReference type="ARBA" id="ARBA00000085"/>
    </source>
</evidence>
<dbReference type="Gene3D" id="1.10.287.130">
    <property type="match status" value="1"/>
</dbReference>
<dbReference type="SUPFAM" id="SSF55874">
    <property type="entry name" value="ATPase domain of HSP90 chaperone/DNA topoisomerase II/histidine kinase"/>
    <property type="match status" value="1"/>
</dbReference>
<dbReference type="PATRIC" id="fig|529884.3.peg.351"/>
<evidence type="ECO:0000259" key="14">
    <source>
        <dbReference type="PROSITE" id="PS50109"/>
    </source>
</evidence>
<sequence>MSYSWEFWSSVILAFVTGSVATGLIVWSSSKAQDAQQKAQVIPDGITGALHALATAGLVLDSDNKIVRATRSAFALGLVRDQYLVHPKLVALVDKARKSKKSSKARVKDFALASEIGDATIWVNSRALHLGEGFVLLLVEDRTESHNLEETRRDFVANISHELKTPIGAISLLAEAVQSAADDPKQVRKFAKSLETESLRLTQLVQDIIQLSRVQSADVAGGTSEVDLQLVVAEAVDRNRVLANKKKIQLKVSTTDGIRVFGDLELLTTAAKNLIENAISYSDTESPVSISLRKKSGVAEIAIKDKGAGIATDDLDRIFERFYRVDQSRSRATGGTGLGLSLVKNIAQKHLGEVQVKSKVGAGSTFTIRIPLATAPIDATGSKK</sequence>
<dbReference type="Gene3D" id="3.30.565.10">
    <property type="entry name" value="Histidine kinase-like ATPase, C-terminal domain"/>
    <property type="match status" value="1"/>
</dbReference>
<dbReference type="SMART" id="SM00387">
    <property type="entry name" value="HATPase_c"/>
    <property type="match status" value="1"/>
</dbReference>
<dbReference type="Pfam" id="PF00512">
    <property type="entry name" value="HisKA"/>
    <property type="match status" value="1"/>
</dbReference>
<evidence type="ECO:0000313" key="15">
    <source>
        <dbReference type="EMBL" id="AIC47190.1"/>
    </source>
</evidence>
<evidence type="ECO:0000256" key="4">
    <source>
        <dbReference type="ARBA" id="ARBA00022475"/>
    </source>
</evidence>
<dbReference type="InterPro" id="IPR036890">
    <property type="entry name" value="HATPase_C_sf"/>
</dbReference>
<dbReference type="InterPro" id="IPR003594">
    <property type="entry name" value="HATPase_dom"/>
</dbReference>
<dbReference type="EMBL" id="CP007490">
    <property type="protein sequence ID" value="AIC47190.1"/>
    <property type="molecule type" value="Genomic_DNA"/>
</dbReference>
<comment type="subcellular location">
    <subcellularLocation>
        <location evidence="2">Cell membrane</location>
    </subcellularLocation>
</comment>
<evidence type="ECO:0000256" key="7">
    <source>
        <dbReference type="ARBA" id="ARBA00022741"/>
    </source>
</evidence>
<dbReference type="FunFam" id="1.10.287.130:FF:000008">
    <property type="entry name" value="Two-component sensor histidine kinase"/>
    <property type="match status" value="1"/>
</dbReference>
<dbReference type="InterPro" id="IPR005467">
    <property type="entry name" value="His_kinase_dom"/>
</dbReference>
<reference evidence="15 16" key="1">
    <citation type="journal article" date="2014" name="Int. J. Syst. Evol. Microbiol.">
        <title>Rhodoluna lacicola gen. nov., sp. nov., a planktonic freshwater bacterium with stream-lined genome.</title>
        <authorList>
            <person name="Hahn M."/>
            <person name="Schmidt J."/>
            <person name="Taipale S.J."/>
            <person name="Doolittle W.F."/>
            <person name="Koll U."/>
        </authorList>
    </citation>
    <scope>NUCLEOTIDE SEQUENCE [LARGE SCALE GENOMIC DNA]</scope>
    <source>
        <strain evidence="15 16">MWH-Ta8</strain>
    </source>
</reference>
<accession>A0A060JEM5</accession>
<evidence type="ECO:0000256" key="10">
    <source>
        <dbReference type="ARBA" id="ARBA00023012"/>
    </source>
</evidence>